<dbReference type="PANTHER" id="PTHR35596:SF1">
    <property type="entry name" value="MICROBIAL-TYPE PARG CATALYTIC DOMAIN-CONTAINING PROTEIN"/>
    <property type="match status" value="1"/>
</dbReference>
<dbReference type="NCBIfam" id="TIGR02452">
    <property type="entry name" value="TIGR02452 family protein"/>
    <property type="match status" value="1"/>
</dbReference>
<reference evidence="3 4" key="1">
    <citation type="journal article" date="2015" name="Biotechnol. Biofuels">
        <title>Enhanced degradation of softwood versus hardwood by the white-rot fungus Pycnoporus coccineus.</title>
        <authorList>
            <person name="Couturier M."/>
            <person name="Navarro D."/>
            <person name="Chevret D."/>
            <person name="Henrissat B."/>
            <person name="Piumi F."/>
            <person name="Ruiz-Duenas F.J."/>
            <person name="Martinez A.T."/>
            <person name="Grigoriev I.V."/>
            <person name="Riley R."/>
            <person name="Lipzen A."/>
            <person name="Berrin J.G."/>
            <person name="Master E.R."/>
            <person name="Rosso M.N."/>
        </authorList>
    </citation>
    <scope>NUCLEOTIDE SEQUENCE [LARGE SCALE GENOMIC DNA]</scope>
    <source>
        <strain evidence="3 4">BRFM310</strain>
    </source>
</reference>
<dbReference type="Pfam" id="PF10021">
    <property type="entry name" value="PARG_cat_microb"/>
    <property type="match status" value="1"/>
</dbReference>
<keyword evidence="4" id="KW-1185">Reference proteome</keyword>
<feature type="domain" description="Microbial-type PARG catalytic" evidence="2">
    <location>
        <begin position="139"/>
        <end position="281"/>
    </location>
</feature>
<protein>
    <recommendedName>
        <fullName evidence="2">Microbial-type PARG catalytic domain-containing protein</fullName>
    </recommendedName>
</protein>
<feature type="compositionally biased region" description="Basic residues" evidence="1">
    <location>
        <begin position="24"/>
        <end position="34"/>
    </location>
</feature>
<dbReference type="Proteomes" id="UP000193067">
    <property type="component" value="Unassembled WGS sequence"/>
</dbReference>
<sequence length="453" mass="50037">MHSPDNHHVLADFLPRINMANQRSRVRRKQRQRRASTPSTPLDQLRTKQAVAAAQAKRQSIKKHKQKAIAKAKAQRSSMLAQAARRARRERWAEIAEETRSIVLGDGKYVEERPAPFVPSAVTQLPQGQVSSSVAPIHHDISAAIILSRQGTVFYPHYSPALASWREERPANTYPSTQIEFTRKSTLTVARQLALARGQLDTSTTDIGVLSFASPKRPGGGYLHGGDEQEETIARLSSLVASLDAPDAKQFYQEHRTFRTTDGSGLQDHSMVYSPGVVVFRRDVDDSAYIDVPPVFGLSRGNDDLGGEFIPPYIINVLSAVPVNAAAVRSKHVILPGEEQLFEGGIRDAMKERMARALRAFELRGDKVLVLGAFGCGSCENKVEMVAEIWAELLVCGETVDDVRLEARFKNSFEKVVFAIPGKLLAPFQRAFGTRELIERVSDAVSVATMDES</sequence>
<evidence type="ECO:0000313" key="3">
    <source>
        <dbReference type="EMBL" id="OSD01406.1"/>
    </source>
</evidence>
<dbReference type="PANTHER" id="PTHR35596">
    <property type="entry name" value="DUF2263 DOMAIN-CONTAINING PROTEIN"/>
    <property type="match status" value="1"/>
</dbReference>
<dbReference type="InterPro" id="IPR012664">
    <property type="entry name" value="CHP02452"/>
</dbReference>
<evidence type="ECO:0000256" key="1">
    <source>
        <dbReference type="SAM" id="MobiDB-lite"/>
    </source>
</evidence>
<gene>
    <name evidence="3" type="ORF">PYCCODRAFT_1436330</name>
</gene>
<organism evidence="3 4">
    <name type="scientific">Trametes coccinea (strain BRFM310)</name>
    <name type="common">Pycnoporus coccineus</name>
    <dbReference type="NCBI Taxonomy" id="1353009"/>
    <lineage>
        <taxon>Eukaryota</taxon>
        <taxon>Fungi</taxon>
        <taxon>Dikarya</taxon>
        <taxon>Basidiomycota</taxon>
        <taxon>Agaricomycotina</taxon>
        <taxon>Agaricomycetes</taxon>
        <taxon>Polyporales</taxon>
        <taxon>Polyporaceae</taxon>
        <taxon>Trametes</taxon>
    </lineage>
</organism>
<dbReference type="Gene3D" id="3.40.220.10">
    <property type="entry name" value="Leucine Aminopeptidase, subunit E, domain 1"/>
    <property type="match status" value="1"/>
</dbReference>
<name>A0A1Y2IJS6_TRAC3</name>
<accession>A0A1Y2IJS6</accession>
<evidence type="ECO:0000259" key="2">
    <source>
        <dbReference type="Pfam" id="PF10021"/>
    </source>
</evidence>
<dbReference type="OrthoDB" id="9985428at2759"/>
<dbReference type="InterPro" id="IPR043472">
    <property type="entry name" value="Macro_dom-like"/>
</dbReference>
<proteinExistence type="predicted"/>
<dbReference type="InterPro" id="IPR019261">
    <property type="entry name" value="PARG_cat_microbial"/>
</dbReference>
<dbReference type="AlphaFoldDB" id="A0A1Y2IJS6"/>
<dbReference type="EMBL" id="KZ084111">
    <property type="protein sequence ID" value="OSD01406.1"/>
    <property type="molecule type" value="Genomic_DNA"/>
</dbReference>
<dbReference type="STRING" id="1353009.A0A1Y2IJS6"/>
<feature type="region of interest" description="Disordered" evidence="1">
    <location>
        <begin position="23"/>
        <end position="42"/>
    </location>
</feature>
<evidence type="ECO:0000313" key="4">
    <source>
        <dbReference type="Proteomes" id="UP000193067"/>
    </source>
</evidence>